<sequence length="142" mass="16431">AAYQTILMRQQQSASVWPKLVISNAYFEDMGNDTFYRLDIRNVGIGPALITRVVIEADGVKFNTMNDYGKWVLKQHQAVDSLQYDARDLLPEEVIPQNETVRLFDTYKSRFAGYFTPKQTNFKITVGYESVYGEKWQASFPR</sequence>
<keyword evidence="2" id="KW-1185">Reference proteome</keyword>
<organism evidence="1 2">
    <name type="scientific">Spirosoma oryzae</name>
    <dbReference type="NCBI Taxonomy" id="1469603"/>
    <lineage>
        <taxon>Bacteria</taxon>
        <taxon>Pseudomonadati</taxon>
        <taxon>Bacteroidota</taxon>
        <taxon>Cytophagia</taxon>
        <taxon>Cytophagales</taxon>
        <taxon>Cytophagaceae</taxon>
        <taxon>Spirosoma</taxon>
    </lineage>
</organism>
<protein>
    <submittedName>
        <fullName evidence="1">Uncharacterized protein</fullName>
    </submittedName>
</protein>
<dbReference type="EMBL" id="PVTE01000065">
    <property type="protein sequence ID" value="PRY19875.1"/>
    <property type="molecule type" value="Genomic_DNA"/>
</dbReference>
<dbReference type="Proteomes" id="UP000238375">
    <property type="component" value="Unassembled WGS sequence"/>
</dbReference>
<evidence type="ECO:0000313" key="1">
    <source>
        <dbReference type="EMBL" id="PRY19875.1"/>
    </source>
</evidence>
<comment type="caution">
    <text evidence="1">The sequence shown here is derived from an EMBL/GenBank/DDBJ whole genome shotgun (WGS) entry which is preliminary data.</text>
</comment>
<proteinExistence type="predicted"/>
<accession>A0A2T0RFD9</accession>
<dbReference type="AlphaFoldDB" id="A0A2T0RFD9"/>
<reference evidence="1 2" key="1">
    <citation type="submission" date="2018-03" db="EMBL/GenBank/DDBJ databases">
        <title>Genomic Encyclopedia of Archaeal and Bacterial Type Strains, Phase II (KMG-II): from individual species to whole genera.</title>
        <authorList>
            <person name="Goeker M."/>
        </authorList>
    </citation>
    <scope>NUCLEOTIDE SEQUENCE [LARGE SCALE GENOMIC DNA]</scope>
    <source>
        <strain evidence="1 2">DSM 28354</strain>
    </source>
</reference>
<dbReference type="RefSeq" id="WP_211300921.1">
    <property type="nucleotide sequence ID" value="NZ_PVTE01000065.1"/>
</dbReference>
<feature type="non-terminal residue" evidence="1">
    <location>
        <position position="1"/>
    </location>
</feature>
<name>A0A2T0RFD9_9BACT</name>
<evidence type="ECO:0000313" key="2">
    <source>
        <dbReference type="Proteomes" id="UP000238375"/>
    </source>
</evidence>
<gene>
    <name evidence="1" type="ORF">CLV58_1653</name>
</gene>